<gene>
    <name evidence="8" type="ORF">SAMN05216276_100859</name>
</gene>
<dbReference type="InterPro" id="IPR005066">
    <property type="entry name" value="MoCF_OxRdtse_dimer"/>
</dbReference>
<evidence type="ECO:0000256" key="3">
    <source>
        <dbReference type="ARBA" id="ARBA00022723"/>
    </source>
</evidence>
<dbReference type="EMBL" id="FZOD01000008">
    <property type="protein sequence ID" value="SNS35732.1"/>
    <property type="molecule type" value="Genomic_DNA"/>
</dbReference>
<dbReference type="PANTHER" id="PTHR19372">
    <property type="entry name" value="SULFITE REDUCTASE"/>
    <property type="match status" value="1"/>
</dbReference>
<evidence type="ECO:0000313" key="9">
    <source>
        <dbReference type="Proteomes" id="UP000198282"/>
    </source>
</evidence>
<feature type="compositionally biased region" description="Polar residues" evidence="5">
    <location>
        <begin position="45"/>
        <end position="56"/>
    </location>
</feature>
<dbReference type="Pfam" id="PF03404">
    <property type="entry name" value="Mo-co_dimer"/>
    <property type="match status" value="1"/>
</dbReference>
<dbReference type="InterPro" id="IPR000572">
    <property type="entry name" value="OxRdtase_Mopterin-bd_dom"/>
</dbReference>
<dbReference type="InterPro" id="IPR036374">
    <property type="entry name" value="OxRdtase_Mopterin-bd_sf"/>
</dbReference>
<dbReference type="OrthoDB" id="9795587at2"/>
<sequence length="464" mass="49992">MPHEDFANEAVDQRDRAEQLARGYPDRLRLAAVDGKTVGGETADEQTATEQASTGEVATEQVPVGEAVTEQVPVPVGEAVTEQAAQKKAIADQAADGRAGAGETAGAIVKELPPELFVTHGTNAEMRWEAMRDVGYHVPNERFFVRNHTSTPIIDAATWRLELHGSGLSNPRSFGYEELLALPAVTRDVAIECAGNGRSLFAAQQHQEVSGTPWRLGGIGVARWRGVPLATVLDRAGLTPDAVDVMPRGLDPHYVCDGIDFGPVRRPIPVAKALKDVILAYEMNGRPLPPDHGYPVRMVVPSWIGLASVKWVGDIEVSASPLASPWTTEFYRMFGEAYPPEGSAPLALQGVKSAFELPWGAELRVGHPYVLHGRSWSGNGRIAGVEVSVDGGATWQRAHLRGPRVVPAWTRWHIGWNPLQTGPHTLLARAVDETGAVQPPQTPHNNFGYLFDAVAGHPVTVVNG</sequence>
<evidence type="ECO:0000259" key="6">
    <source>
        <dbReference type="Pfam" id="PF00174"/>
    </source>
</evidence>
<dbReference type="Pfam" id="PF00174">
    <property type="entry name" value="Oxidored_molyb"/>
    <property type="match status" value="1"/>
</dbReference>
<evidence type="ECO:0000256" key="4">
    <source>
        <dbReference type="ARBA" id="ARBA00023002"/>
    </source>
</evidence>
<dbReference type="Gene3D" id="2.60.40.650">
    <property type="match status" value="1"/>
</dbReference>
<reference evidence="8 9" key="1">
    <citation type="submission" date="2017-06" db="EMBL/GenBank/DDBJ databases">
        <authorList>
            <person name="Kim H.J."/>
            <person name="Triplett B.A."/>
        </authorList>
    </citation>
    <scope>NUCLEOTIDE SEQUENCE [LARGE SCALE GENOMIC DNA]</scope>
    <source>
        <strain evidence="8 9">CGMCC 4.2132</strain>
    </source>
</reference>
<evidence type="ECO:0000313" key="8">
    <source>
        <dbReference type="EMBL" id="SNS35732.1"/>
    </source>
</evidence>
<feature type="domain" description="Oxidoreductase molybdopterin-binding" evidence="6">
    <location>
        <begin position="148"/>
        <end position="326"/>
    </location>
</feature>
<proteinExistence type="predicted"/>
<accession>A0A239DVF5</accession>
<dbReference type="SUPFAM" id="SSF56524">
    <property type="entry name" value="Oxidoreductase molybdopterin-binding domain"/>
    <property type="match status" value="1"/>
</dbReference>
<keyword evidence="9" id="KW-1185">Reference proteome</keyword>
<dbReference type="PRINTS" id="PR00407">
    <property type="entry name" value="EUMOPTERIN"/>
</dbReference>
<feature type="region of interest" description="Disordered" evidence="5">
    <location>
        <begin position="35"/>
        <end position="61"/>
    </location>
</feature>
<protein>
    <submittedName>
        <fullName evidence="8">Mo-co oxidoreductase dimerisation domain-containing protein</fullName>
    </submittedName>
</protein>
<dbReference type="GO" id="GO:0043546">
    <property type="term" value="F:molybdopterin cofactor binding"/>
    <property type="evidence" value="ECO:0007669"/>
    <property type="project" value="TreeGrafter"/>
</dbReference>
<dbReference type="CDD" id="cd02110">
    <property type="entry name" value="SO_family_Moco_dimer"/>
    <property type="match status" value="1"/>
</dbReference>
<comment type="cofactor">
    <cofactor evidence="1">
        <name>Mo-molybdopterin</name>
        <dbReference type="ChEBI" id="CHEBI:71302"/>
    </cofactor>
</comment>
<keyword evidence="4" id="KW-0560">Oxidoreductase</keyword>
<dbReference type="PANTHER" id="PTHR19372:SF7">
    <property type="entry name" value="SULFITE OXIDASE, MITOCHONDRIAL"/>
    <property type="match status" value="1"/>
</dbReference>
<feature type="domain" description="Moybdenum cofactor oxidoreductase dimerisation" evidence="7">
    <location>
        <begin position="367"/>
        <end position="446"/>
    </location>
</feature>
<dbReference type="GO" id="GO:0008482">
    <property type="term" value="F:sulfite oxidase activity"/>
    <property type="evidence" value="ECO:0007669"/>
    <property type="project" value="TreeGrafter"/>
</dbReference>
<dbReference type="GO" id="GO:0030151">
    <property type="term" value="F:molybdenum ion binding"/>
    <property type="evidence" value="ECO:0007669"/>
    <property type="project" value="InterPro"/>
</dbReference>
<name>A0A239DVF5_9ACTN</name>
<dbReference type="Proteomes" id="UP000198282">
    <property type="component" value="Unassembled WGS sequence"/>
</dbReference>
<dbReference type="Gene3D" id="3.90.420.10">
    <property type="entry name" value="Oxidoreductase, molybdopterin-binding domain"/>
    <property type="match status" value="1"/>
</dbReference>
<dbReference type="InterPro" id="IPR014756">
    <property type="entry name" value="Ig_E-set"/>
</dbReference>
<evidence type="ECO:0000256" key="1">
    <source>
        <dbReference type="ARBA" id="ARBA00001924"/>
    </source>
</evidence>
<feature type="region of interest" description="Disordered" evidence="5">
    <location>
        <begin position="1"/>
        <end position="23"/>
    </location>
</feature>
<dbReference type="AlphaFoldDB" id="A0A239DVF5"/>
<dbReference type="RefSeq" id="WP_089207069.1">
    <property type="nucleotide sequence ID" value="NZ_FZOD01000008.1"/>
</dbReference>
<keyword evidence="2" id="KW-0500">Molybdenum</keyword>
<dbReference type="SUPFAM" id="SSF81296">
    <property type="entry name" value="E set domains"/>
    <property type="match status" value="1"/>
</dbReference>
<evidence type="ECO:0000256" key="2">
    <source>
        <dbReference type="ARBA" id="ARBA00022505"/>
    </source>
</evidence>
<evidence type="ECO:0000256" key="5">
    <source>
        <dbReference type="SAM" id="MobiDB-lite"/>
    </source>
</evidence>
<keyword evidence="3" id="KW-0479">Metal-binding</keyword>
<dbReference type="GO" id="GO:0006790">
    <property type="term" value="P:sulfur compound metabolic process"/>
    <property type="evidence" value="ECO:0007669"/>
    <property type="project" value="TreeGrafter"/>
</dbReference>
<dbReference type="InterPro" id="IPR008335">
    <property type="entry name" value="Mopterin_OxRdtase_euk"/>
</dbReference>
<evidence type="ECO:0000259" key="7">
    <source>
        <dbReference type="Pfam" id="PF03404"/>
    </source>
</evidence>
<dbReference type="GO" id="GO:0020037">
    <property type="term" value="F:heme binding"/>
    <property type="evidence" value="ECO:0007669"/>
    <property type="project" value="TreeGrafter"/>
</dbReference>
<organism evidence="8 9">
    <name type="scientific">Streptosporangium subroseum</name>
    <dbReference type="NCBI Taxonomy" id="106412"/>
    <lineage>
        <taxon>Bacteria</taxon>
        <taxon>Bacillati</taxon>
        <taxon>Actinomycetota</taxon>
        <taxon>Actinomycetes</taxon>
        <taxon>Streptosporangiales</taxon>
        <taxon>Streptosporangiaceae</taxon>
        <taxon>Streptosporangium</taxon>
    </lineage>
</organism>